<dbReference type="InterPro" id="IPR036890">
    <property type="entry name" value="HATPase_C_sf"/>
</dbReference>
<dbReference type="HOGENOM" id="CLU_026375_1_0_10"/>
<keyword evidence="7" id="KW-1133">Transmembrane helix</keyword>
<dbReference type="EMBL" id="FOHT01000025">
    <property type="protein sequence ID" value="SET83552.1"/>
    <property type="molecule type" value="Genomic_DNA"/>
</dbReference>
<feature type="transmembrane region" description="Helical" evidence="7">
    <location>
        <begin position="325"/>
        <end position="349"/>
    </location>
</feature>
<dbReference type="PANTHER" id="PTHR43711:SF1">
    <property type="entry name" value="HISTIDINE KINASE 1"/>
    <property type="match status" value="1"/>
</dbReference>
<keyword evidence="7" id="KW-0812">Transmembrane</keyword>
<dbReference type="InterPro" id="IPR050736">
    <property type="entry name" value="Sensor_HK_Regulatory"/>
</dbReference>
<dbReference type="Pfam" id="PF02518">
    <property type="entry name" value="HATPase_c"/>
    <property type="match status" value="1"/>
</dbReference>
<dbReference type="RefSeq" id="WP_051567657.1">
    <property type="nucleotide sequence ID" value="NZ_FOHT01000025.1"/>
</dbReference>
<evidence type="ECO:0000256" key="2">
    <source>
        <dbReference type="ARBA" id="ARBA00012438"/>
    </source>
</evidence>
<dbReference type="Proteomes" id="UP000023772">
    <property type="component" value="Chromosome"/>
</dbReference>
<evidence type="ECO:0000256" key="5">
    <source>
        <dbReference type="ARBA" id="ARBA00022777"/>
    </source>
</evidence>
<evidence type="ECO:0000256" key="4">
    <source>
        <dbReference type="ARBA" id="ARBA00022679"/>
    </source>
</evidence>
<dbReference type="PRINTS" id="PR00344">
    <property type="entry name" value="BCTRLSENSOR"/>
</dbReference>
<keyword evidence="11" id="KW-1185">Reference proteome</keyword>
<dbReference type="SUPFAM" id="SSF55874">
    <property type="entry name" value="ATPase domain of HSP90 chaperone/DNA topoisomerase II/histidine kinase"/>
    <property type="match status" value="1"/>
</dbReference>
<sequence>MNKKLFTGLIILMGISILGIIAVQLVWMNNAIRVKNEMFERDVNQALQQTVSRLEDLHNFGVVNEMFFAADSADLFQDFDLDLEFDTDSDGAFSWNVSPDKARVLRQQPDSTRKPVKIIREFAPDNQESRIEIHIDNDSDSRKVQSYSYSMSTTSTDKNHVFVRGDSAKPGSVVFVKSDTILSDVDSLYTISTVKIDSLLTDLDTFKILAPDISKRVKLKATSLKRMANKVVTEVATWDVRRLDEELIYDVLKKELDENNIPLDFEYGIYRGEELSFPRPVTDSLKVANTVFQAQLYPNDIFQKDIKLAVVFPGRDSFIYRSLNWLLVASFLFSLIILMTFALSIFYIIRQKKISEMKSDFINNMTHEFKTPIATISVATDSITNQKVLSDPERIKYFVGMIKKENTRMNRQVEDILTIARLDKKDFEFHWETIDVHDLISDAVQGIKLQVEKRGGKIELDLKAINSMVTTDRIHCTNVVYNLIDNANKYSGDTPEITVSTVNHQRGVVVSVTDKGIGMSKAVQAKIFERFYRQTSGNIHNVKGFGLGLSYVKAVLEANRGTISVSSEPGKGSKFDVFLPFVRE</sequence>
<dbReference type="CDD" id="cd00082">
    <property type="entry name" value="HisKA"/>
    <property type="match status" value="1"/>
</dbReference>
<dbReference type="EMBL" id="CP007451">
    <property type="protein sequence ID" value="AHW61672.1"/>
    <property type="molecule type" value="Genomic_DNA"/>
</dbReference>
<dbReference type="InterPro" id="IPR003594">
    <property type="entry name" value="HATPase_dom"/>
</dbReference>
<gene>
    <name evidence="9" type="ORF">FH5T_06195</name>
    <name evidence="10" type="ORF">SAMN05444285_12512</name>
</gene>
<accession>X5DM54</accession>
<evidence type="ECO:0000313" key="12">
    <source>
        <dbReference type="Proteomes" id="UP000181981"/>
    </source>
</evidence>
<keyword evidence="5 10" id="KW-0418">Kinase</keyword>
<dbReference type="AlphaFoldDB" id="X5DM54"/>
<feature type="domain" description="Histidine kinase" evidence="8">
    <location>
        <begin position="364"/>
        <end position="583"/>
    </location>
</feature>
<reference evidence="9 11" key="1">
    <citation type="submission" date="2014-03" db="EMBL/GenBank/DDBJ databases">
        <title>Complete genome sequence of a deeply braunched marine Bacteroidia bacterium Draconibacterium orientale type strain FH5T.</title>
        <authorList>
            <person name="Li X."/>
            <person name="Wang X."/>
            <person name="Xie Z."/>
            <person name="Du Z."/>
            <person name="Chen G."/>
        </authorList>
    </citation>
    <scope>NUCLEOTIDE SEQUENCE [LARGE SCALE GENOMIC DNA]</scope>
    <source>
        <strain evidence="9 11">FH5</strain>
    </source>
</reference>
<dbReference type="PANTHER" id="PTHR43711">
    <property type="entry name" value="TWO-COMPONENT HISTIDINE KINASE"/>
    <property type="match status" value="1"/>
</dbReference>
<dbReference type="Gene3D" id="3.30.565.10">
    <property type="entry name" value="Histidine kinase-like ATPase, C-terminal domain"/>
    <property type="match status" value="1"/>
</dbReference>
<evidence type="ECO:0000256" key="6">
    <source>
        <dbReference type="ARBA" id="ARBA00023012"/>
    </source>
</evidence>
<feature type="transmembrane region" description="Helical" evidence="7">
    <location>
        <begin position="6"/>
        <end position="28"/>
    </location>
</feature>
<evidence type="ECO:0000313" key="10">
    <source>
        <dbReference type="EMBL" id="SET83552.1"/>
    </source>
</evidence>
<evidence type="ECO:0000313" key="9">
    <source>
        <dbReference type="EMBL" id="AHW61672.1"/>
    </source>
</evidence>
<dbReference type="CDD" id="cd00075">
    <property type="entry name" value="HATPase"/>
    <property type="match status" value="1"/>
</dbReference>
<dbReference type="Proteomes" id="UP000181981">
    <property type="component" value="Unassembled WGS sequence"/>
</dbReference>
<organism evidence="10 12">
    <name type="scientific">Draconibacterium orientale</name>
    <dbReference type="NCBI Taxonomy" id="1168034"/>
    <lineage>
        <taxon>Bacteria</taxon>
        <taxon>Pseudomonadati</taxon>
        <taxon>Bacteroidota</taxon>
        <taxon>Bacteroidia</taxon>
        <taxon>Marinilabiliales</taxon>
        <taxon>Prolixibacteraceae</taxon>
        <taxon>Draconibacterium</taxon>
    </lineage>
</organism>
<dbReference type="InterPro" id="IPR005467">
    <property type="entry name" value="His_kinase_dom"/>
</dbReference>
<dbReference type="SMART" id="SM00387">
    <property type="entry name" value="HATPase_c"/>
    <property type="match status" value="1"/>
</dbReference>
<keyword evidence="6" id="KW-0902">Two-component regulatory system</keyword>
<comment type="catalytic activity">
    <reaction evidence="1">
        <text>ATP + protein L-histidine = ADP + protein N-phospho-L-histidine.</text>
        <dbReference type="EC" id="2.7.13.3"/>
    </reaction>
</comment>
<dbReference type="OrthoDB" id="1933776at2"/>
<keyword evidence="4" id="KW-0808">Transferase</keyword>
<dbReference type="InterPro" id="IPR036097">
    <property type="entry name" value="HisK_dim/P_sf"/>
</dbReference>
<dbReference type="STRING" id="1168034.FH5T_06195"/>
<dbReference type="Pfam" id="PF00512">
    <property type="entry name" value="HisKA"/>
    <property type="match status" value="1"/>
</dbReference>
<dbReference type="GO" id="GO:0000155">
    <property type="term" value="F:phosphorelay sensor kinase activity"/>
    <property type="evidence" value="ECO:0007669"/>
    <property type="project" value="InterPro"/>
</dbReference>
<dbReference type="PROSITE" id="PS50109">
    <property type="entry name" value="HIS_KIN"/>
    <property type="match status" value="1"/>
</dbReference>
<dbReference type="InterPro" id="IPR004358">
    <property type="entry name" value="Sig_transdc_His_kin-like_C"/>
</dbReference>
<keyword evidence="3" id="KW-0597">Phosphoprotein</keyword>
<dbReference type="SMART" id="SM00388">
    <property type="entry name" value="HisKA"/>
    <property type="match status" value="1"/>
</dbReference>
<proteinExistence type="predicted"/>
<evidence type="ECO:0000256" key="3">
    <source>
        <dbReference type="ARBA" id="ARBA00022553"/>
    </source>
</evidence>
<evidence type="ECO:0000256" key="7">
    <source>
        <dbReference type="SAM" id="Phobius"/>
    </source>
</evidence>
<dbReference type="FunFam" id="3.30.565.10:FF:000006">
    <property type="entry name" value="Sensor histidine kinase WalK"/>
    <property type="match status" value="1"/>
</dbReference>
<protein>
    <recommendedName>
        <fullName evidence="2">histidine kinase</fullName>
        <ecNumber evidence="2">2.7.13.3</ecNumber>
    </recommendedName>
</protein>
<evidence type="ECO:0000259" key="8">
    <source>
        <dbReference type="PROSITE" id="PS50109"/>
    </source>
</evidence>
<evidence type="ECO:0000313" key="11">
    <source>
        <dbReference type="Proteomes" id="UP000023772"/>
    </source>
</evidence>
<dbReference type="eggNOG" id="COG2205">
    <property type="taxonomic scope" value="Bacteria"/>
</dbReference>
<keyword evidence="7" id="KW-0472">Membrane</keyword>
<dbReference type="InterPro" id="IPR003661">
    <property type="entry name" value="HisK_dim/P_dom"/>
</dbReference>
<dbReference type="Gene3D" id="1.10.287.130">
    <property type="match status" value="1"/>
</dbReference>
<dbReference type="KEGG" id="dori:FH5T_06195"/>
<reference evidence="10 12" key="2">
    <citation type="submission" date="2016-10" db="EMBL/GenBank/DDBJ databases">
        <authorList>
            <person name="de Groot N.N."/>
        </authorList>
    </citation>
    <scope>NUCLEOTIDE SEQUENCE [LARGE SCALE GENOMIC DNA]</scope>
    <source>
        <strain evidence="10 12">DSM 25947</strain>
    </source>
</reference>
<evidence type="ECO:0000256" key="1">
    <source>
        <dbReference type="ARBA" id="ARBA00000085"/>
    </source>
</evidence>
<name>X5DM54_9BACT</name>
<dbReference type="SUPFAM" id="SSF47384">
    <property type="entry name" value="Homodimeric domain of signal transducing histidine kinase"/>
    <property type="match status" value="1"/>
</dbReference>
<dbReference type="EC" id="2.7.13.3" evidence="2"/>